<gene>
    <name evidence="1" type="ORF">EZS28_005136</name>
</gene>
<evidence type="ECO:0000313" key="2">
    <source>
        <dbReference type="Proteomes" id="UP000324800"/>
    </source>
</evidence>
<dbReference type="EMBL" id="SNRW01000773">
    <property type="protein sequence ID" value="KAA6399335.1"/>
    <property type="molecule type" value="Genomic_DNA"/>
</dbReference>
<reference evidence="1 2" key="1">
    <citation type="submission" date="2019-03" db="EMBL/GenBank/DDBJ databases">
        <title>Single cell metagenomics reveals metabolic interactions within the superorganism composed of flagellate Streblomastix strix and complex community of Bacteroidetes bacteria on its surface.</title>
        <authorList>
            <person name="Treitli S.C."/>
            <person name="Kolisko M."/>
            <person name="Husnik F."/>
            <person name="Keeling P."/>
            <person name="Hampl V."/>
        </authorList>
    </citation>
    <scope>NUCLEOTIDE SEQUENCE [LARGE SCALE GENOMIC DNA]</scope>
    <source>
        <strain evidence="1">ST1C</strain>
    </source>
</reference>
<name>A0A5J4WYC7_9EUKA</name>
<evidence type="ECO:0000313" key="1">
    <source>
        <dbReference type="EMBL" id="KAA6399335.1"/>
    </source>
</evidence>
<dbReference type="AlphaFoldDB" id="A0A5J4WYC7"/>
<organism evidence="1 2">
    <name type="scientific">Streblomastix strix</name>
    <dbReference type="NCBI Taxonomy" id="222440"/>
    <lineage>
        <taxon>Eukaryota</taxon>
        <taxon>Metamonada</taxon>
        <taxon>Preaxostyla</taxon>
        <taxon>Oxymonadida</taxon>
        <taxon>Streblomastigidae</taxon>
        <taxon>Streblomastix</taxon>
    </lineage>
</organism>
<dbReference type="Proteomes" id="UP000324800">
    <property type="component" value="Unassembled WGS sequence"/>
</dbReference>
<comment type="caution">
    <text evidence="1">The sequence shown here is derived from an EMBL/GenBank/DDBJ whole genome shotgun (WGS) entry which is preliminary data.</text>
</comment>
<protein>
    <submittedName>
        <fullName evidence="1">Uncharacterized protein</fullName>
    </submittedName>
</protein>
<accession>A0A5J4WYC7</accession>
<sequence>MDTLKMVVLAMTKDQLQVQQMNIQISQKMMKMKIANHEVSVADVYEAHLISINSFNGVSQSCDSRLQRSDAILQCATLIY</sequence>
<proteinExistence type="predicted"/>